<feature type="region of interest" description="Disordered" evidence="1">
    <location>
        <begin position="1"/>
        <end position="37"/>
    </location>
</feature>
<reference evidence="2 3" key="1">
    <citation type="submission" date="2019-01" db="EMBL/GenBank/DDBJ databases">
        <title>Sequencing of cultivated peanut Arachis hypogaea provides insights into genome evolution and oil improvement.</title>
        <authorList>
            <person name="Chen X."/>
        </authorList>
    </citation>
    <scope>NUCLEOTIDE SEQUENCE [LARGE SCALE GENOMIC DNA]</scope>
    <source>
        <strain evidence="3">cv. Fuhuasheng</strain>
        <tissue evidence="2">Leaves</tissue>
    </source>
</reference>
<accession>A0A445DD56</accession>
<evidence type="ECO:0000313" key="2">
    <source>
        <dbReference type="EMBL" id="RYR61080.1"/>
    </source>
</evidence>
<proteinExistence type="predicted"/>
<evidence type="ECO:0000313" key="3">
    <source>
        <dbReference type="Proteomes" id="UP000289738"/>
    </source>
</evidence>
<comment type="caution">
    <text evidence="2">The sequence shown here is derived from an EMBL/GenBank/DDBJ whole genome shotgun (WGS) entry which is preliminary data.</text>
</comment>
<dbReference type="EMBL" id="SDMP01000004">
    <property type="protein sequence ID" value="RYR61080.1"/>
    <property type="molecule type" value="Genomic_DNA"/>
</dbReference>
<feature type="compositionally biased region" description="Basic and acidic residues" evidence="1">
    <location>
        <begin position="9"/>
        <end position="24"/>
    </location>
</feature>
<evidence type="ECO:0000256" key="1">
    <source>
        <dbReference type="SAM" id="MobiDB-lite"/>
    </source>
</evidence>
<name>A0A445DD56_ARAHY</name>
<keyword evidence="3" id="KW-1185">Reference proteome</keyword>
<organism evidence="2 3">
    <name type="scientific">Arachis hypogaea</name>
    <name type="common">Peanut</name>
    <dbReference type="NCBI Taxonomy" id="3818"/>
    <lineage>
        <taxon>Eukaryota</taxon>
        <taxon>Viridiplantae</taxon>
        <taxon>Streptophyta</taxon>
        <taxon>Embryophyta</taxon>
        <taxon>Tracheophyta</taxon>
        <taxon>Spermatophyta</taxon>
        <taxon>Magnoliopsida</taxon>
        <taxon>eudicotyledons</taxon>
        <taxon>Gunneridae</taxon>
        <taxon>Pentapetalae</taxon>
        <taxon>rosids</taxon>
        <taxon>fabids</taxon>
        <taxon>Fabales</taxon>
        <taxon>Fabaceae</taxon>
        <taxon>Papilionoideae</taxon>
        <taxon>50 kb inversion clade</taxon>
        <taxon>dalbergioids sensu lato</taxon>
        <taxon>Dalbergieae</taxon>
        <taxon>Pterocarpus clade</taxon>
        <taxon>Arachis</taxon>
    </lineage>
</organism>
<dbReference type="AlphaFoldDB" id="A0A445DD56"/>
<dbReference type="STRING" id="3818.A0A445DD56"/>
<gene>
    <name evidence="2" type="ORF">Ahy_A04g018188</name>
</gene>
<dbReference type="Proteomes" id="UP000289738">
    <property type="component" value="Chromosome A04"/>
</dbReference>
<sequence length="111" mass="13269">MLSGRQRNQFKERRQLSLDDEKSQKMRKPRGKSRREGLTVEGILETWIKLKPIVMEEWDENRDELIDLFRKVRDDWLQNDFSGWMGANRFYLGTADALRFASSKKKTNDKC</sequence>
<protein>
    <submittedName>
        <fullName evidence="2">Uncharacterized protein</fullName>
    </submittedName>
</protein>